<evidence type="ECO:0000256" key="4">
    <source>
        <dbReference type="ARBA" id="ARBA00022771"/>
    </source>
</evidence>
<dbReference type="SMART" id="SM00184">
    <property type="entry name" value="RING"/>
    <property type="match status" value="1"/>
</dbReference>
<evidence type="ECO:0000256" key="8">
    <source>
        <dbReference type="ARBA" id="ARBA00024209"/>
    </source>
</evidence>
<evidence type="ECO:0000259" key="11">
    <source>
        <dbReference type="PROSITE" id="PS50089"/>
    </source>
</evidence>
<name>A0AAN8ZMN7_9MAGN</name>
<keyword evidence="6 10" id="KW-1133">Transmembrane helix</keyword>
<dbReference type="PANTHER" id="PTHR46539">
    <property type="entry name" value="E3 UBIQUITIN-PROTEIN LIGASE ATL42"/>
    <property type="match status" value="1"/>
</dbReference>
<keyword evidence="5" id="KW-0862">Zinc</keyword>
<sequence>MDPEDSSQAFHWQRYPGYQFKPVRFQGNNLLIIATFFTLILILSLLFLYALYICTCRRRRLAISDSTTHSGLSMAGLDPVTISSLPSLVHKSSSSSNAYASEAADCSICLSVFEEGEKVKVLPQCRHAFHSGCVDKWLSSHPSCPFCRSSLGS</sequence>
<dbReference type="Proteomes" id="UP001370490">
    <property type="component" value="Unassembled WGS sequence"/>
</dbReference>
<comment type="similarity">
    <text evidence="8">Belongs to the RING-type zinc finger family. ATL subfamily.</text>
</comment>
<dbReference type="CDD" id="cd16461">
    <property type="entry name" value="RING-H2_EL5-like"/>
    <property type="match status" value="1"/>
</dbReference>
<evidence type="ECO:0000256" key="9">
    <source>
        <dbReference type="PROSITE-ProRule" id="PRU00175"/>
    </source>
</evidence>
<evidence type="ECO:0000256" key="1">
    <source>
        <dbReference type="ARBA" id="ARBA00004370"/>
    </source>
</evidence>
<protein>
    <submittedName>
        <fullName evidence="12">Zinc finger, RING-type</fullName>
    </submittedName>
</protein>
<dbReference type="Pfam" id="PF13639">
    <property type="entry name" value="zf-RING_2"/>
    <property type="match status" value="1"/>
</dbReference>
<evidence type="ECO:0000256" key="10">
    <source>
        <dbReference type="SAM" id="Phobius"/>
    </source>
</evidence>
<gene>
    <name evidence="12" type="ORF">RJ641_024558</name>
</gene>
<keyword evidence="3" id="KW-0479">Metal-binding</keyword>
<feature type="transmembrane region" description="Helical" evidence="10">
    <location>
        <begin position="30"/>
        <end position="52"/>
    </location>
</feature>
<evidence type="ECO:0000256" key="5">
    <source>
        <dbReference type="ARBA" id="ARBA00022833"/>
    </source>
</evidence>
<dbReference type="Gene3D" id="3.30.40.10">
    <property type="entry name" value="Zinc/RING finger domain, C3HC4 (zinc finger)"/>
    <property type="match status" value="1"/>
</dbReference>
<keyword evidence="4 9" id="KW-0863">Zinc-finger</keyword>
<evidence type="ECO:0000256" key="6">
    <source>
        <dbReference type="ARBA" id="ARBA00022989"/>
    </source>
</evidence>
<dbReference type="EMBL" id="JBAMMX010000003">
    <property type="protein sequence ID" value="KAK6943456.1"/>
    <property type="molecule type" value="Genomic_DNA"/>
</dbReference>
<dbReference type="PROSITE" id="PS50089">
    <property type="entry name" value="ZF_RING_2"/>
    <property type="match status" value="1"/>
</dbReference>
<evidence type="ECO:0000256" key="3">
    <source>
        <dbReference type="ARBA" id="ARBA00022723"/>
    </source>
</evidence>
<comment type="subcellular location">
    <subcellularLocation>
        <location evidence="1">Membrane</location>
    </subcellularLocation>
</comment>
<organism evidence="12 13">
    <name type="scientific">Dillenia turbinata</name>
    <dbReference type="NCBI Taxonomy" id="194707"/>
    <lineage>
        <taxon>Eukaryota</taxon>
        <taxon>Viridiplantae</taxon>
        <taxon>Streptophyta</taxon>
        <taxon>Embryophyta</taxon>
        <taxon>Tracheophyta</taxon>
        <taxon>Spermatophyta</taxon>
        <taxon>Magnoliopsida</taxon>
        <taxon>eudicotyledons</taxon>
        <taxon>Gunneridae</taxon>
        <taxon>Pentapetalae</taxon>
        <taxon>Dilleniales</taxon>
        <taxon>Dilleniaceae</taxon>
        <taxon>Dillenia</taxon>
    </lineage>
</organism>
<dbReference type="InterPro" id="IPR013083">
    <property type="entry name" value="Znf_RING/FYVE/PHD"/>
</dbReference>
<keyword evidence="7 10" id="KW-0472">Membrane</keyword>
<comment type="caution">
    <text evidence="12">The sequence shown here is derived from an EMBL/GenBank/DDBJ whole genome shotgun (WGS) entry which is preliminary data.</text>
</comment>
<evidence type="ECO:0000313" key="12">
    <source>
        <dbReference type="EMBL" id="KAK6943456.1"/>
    </source>
</evidence>
<accession>A0AAN8ZMN7</accession>
<dbReference type="AlphaFoldDB" id="A0AAN8ZMN7"/>
<reference evidence="12 13" key="1">
    <citation type="submission" date="2023-12" db="EMBL/GenBank/DDBJ databases">
        <title>A high-quality genome assembly for Dillenia turbinata (Dilleniales).</title>
        <authorList>
            <person name="Chanderbali A."/>
        </authorList>
    </citation>
    <scope>NUCLEOTIDE SEQUENCE [LARGE SCALE GENOMIC DNA]</scope>
    <source>
        <strain evidence="12">LSX21</strain>
        <tissue evidence="12">Leaf</tissue>
    </source>
</reference>
<dbReference type="GO" id="GO:0008270">
    <property type="term" value="F:zinc ion binding"/>
    <property type="evidence" value="ECO:0007669"/>
    <property type="project" value="UniProtKB-KW"/>
</dbReference>
<feature type="domain" description="RING-type" evidence="11">
    <location>
        <begin position="106"/>
        <end position="148"/>
    </location>
</feature>
<dbReference type="GO" id="GO:0016020">
    <property type="term" value="C:membrane"/>
    <property type="evidence" value="ECO:0007669"/>
    <property type="project" value="UniProtKB-SubCell"/>
</dbReference>
<evidence type="ECO:0000313" key="13">
    <source>
        <dbReference type="Proteomes" id="UP001370490"/>
    </source>
</evidence>
<evidence type="ECO:0000256" key="7">
    <source>
        <dbReference type="ARBA" id="ARBA00023136"/>
    </source>
</evidence>
<dbReference type="SUPFAM" id="SSF57850">
    <property type="entry name" value="RING/U-box"/>
    <property type="match status" value="1"/>
</dbReference>
<keyword evidence="2 10" id="KW-0812">Transmembrane</keyword>
<keyword evidence="13" id="KW-1185">Reference proteome</keyword>
<proteinExistence type="inferred from homology"/>
<dbReference type="InterPro" id="IPR001841">
    <property type="entry name" value="Znf_RING"/>
</dbReference>
<dbReference type="PANTHER" id="PTHR46539:SF25">
    <property type="entry name" value="(WILD MALAYSIAN BANANA) HYPOTHETICAL PROTEIN"/>
    <property type="match status" value="1"/>
</dbReference>
<evidence type="ECO:0000256" key="2">
    <source>
        <dbReference type="ARBA" id="ARBA00022692"/>
    </source>
</evidence>